<dbReference type="AlphaFoldDB" id="A0A0A9E1K3"/>
<evidence type="ECO:0000313" key="1">
    <source>
        <dbReference type="EMBL" id="JAD91795.1"/>
    </source>
</evidence>
<organism evidence="1">
    <name type="scientific">Arundo donax</name>
    <name type="common">Giant reed</name>
    <name type="synonym">Donax arundinaceus</name>
    <dbReference type="NCBI Taxonomy" id="35708"/>
    <lineage>
        <taxon>Eukaryota</taxon>
        <taxon>Viridiplantae</taxon>
        <taxon>Streptophyta</taxon>
        <taxon>Embryophyta</taxon>
        <taxon>Tracheophyta</taxon>
        <taxon>Spermatophyta</taxon>
        <taxon>Magnoliopsida</taxon>
        <taxon>Liliopsida</taxon>
        <taxon>Poales</taxon>
        <taxon>Poaceae</taxon>
        <taxon>PACMAD clade</taxon>
        <taxon>Arundinoideae</taxon>
        <taxon>Arundineae</taxon>
        <taxon>Arundo</taxon>
    </lineage>
</organism>
<reference evidence="1" key="1">
    <citation type="submission" date="2014-09" db="EMBL/GenBank/DDBJ databases">
        <authorList>
            <person name="Magalhaes I.L.F."/>
            <person name="Oliveira U."/>
            <person name="Santos F.R."/>
            <person name="Vidigal T.H.D.A."/>
            <person name="Brescovit A.D."/>
            <person name="Santos A.J."/>
        </authorList>
    </citation>
    <scope>NUCLEOTIDE SEQUENCE</scope>
    <source>
        <tissue evidence="1">Shoot tissue taken approximately 20 cm above the soil surface</tissue>
    </source>
</reference>
<proteinExistence type="predicted"/>
<reference evidence="1" key="2">
    <citation type="journal article" date="2015" name="Data Brief">
        <title>Shoot transcriptome of the giant reed, Arundo donax.</title>
        <authorList>
            <person name="Barrero R.A."/>
            <person name="Guerrero F.D."/>
            <person name="Moolhuijzen P."/>
            <person name="Goolsby J.A."/>
            <person name="Tidwell J."/>
            <person name="Bellgard S.E."/>
            <person name="Bellgard M.I."/>
        </authorList>
    </citation>
    <scope>NUCLEOTIDE SEQUENCE</scope>
    <source>
        <tissue evidence="1">Shoot tissue taken approximately 20 cm above the soil surface</tissue>
    </source>
</reference>
<protein>
    <submittedName>
        <fullName evidence="1">Uncharacterized protein</fullName>
    </submittedName>
</protein>
<accession>A0A0A9E1K3</accession>
<dbReference type="EMBL" id="GBRH01206100">
    <property type="protein sequence ID" value="JAD91795.1"/>
    <property type="molecule type" value="Transcribed_RNA"/>
</dbReference>
<name>A0A0A9E1K3_ARUDO</name>
<sequence length="47" mass="5441">MRFLAHTRSCNMKMCGRKQNGYHNVTNVKETMLALLWLCRVGVVRSS</sequence>